<evidence type="ECO:0000313" key="10">
    <source>
        <dbReference type="EMBL" id="VAX19257.1"/>
    </source>
</evidence>
<dbReference type="GO" id="GO:0009244">
    <property type="term" value="P:lipopolysaccharide core region biosynthetic process"/>
    <property type="evidence" value="ECO:0007669"/>
    <property type="project" value="TreeGrafter"/>
</dbReference>
<dbReference type="NCBIfam" id="TIGR00682">
    <property type="entry name" value="lpxK"/>
    <property type="match status" value="1"/>
</dbReference>
<comment type="pathway">
    <text evidence="1">Glycolipid biosynthesis; lipid IV(A) biosynthesis; lipid IV(A) from (3R)-3-hydroxytetradecanoyl-[acyl-carrier-protein] and UDP-N-acetyl-alpha-D-glucosamine: step 6/6.</text>
</comment>
<evidence type="ECO:0000256" key="5">
    <source>
        <dbReference type="ARBA" id="ARBA00022679"/>
    </source>
</evidence>
<name>A0A3B1CRD7_9ZZZZ</name>
<evidence type="ECO:0000256" key="3">
    <source>
        <dbReference type="ARBA" id="ARBA00022516"/>
    </source>
</evidence>
<dbReference type="GO" id="GO:0005524">
    <property type="term" value="F:ATP binding"/>
    <property type="evidence" value="ECO:0007669"/>
    <property type="project" value="UniProtKB-KW"/>
</dbReference>
<dbReference type="PANTHER" id="PTHR42724">
    <property type="entry name" value="TETRAACYLDISACCHARIDE 4'-KINASE"/>
    <property type="match status" value="1"/>
</dbReference>
<dbReference type="EMBL" id="UOGC01000085">
    <property type="protein sequence ID" value="VAX19257.1"/>
    <property type="molecule type" value="Genomic_DNA"/>
</dbReference>
<keyword evidence="7 10" id="KW-0418">Kinase</keyword>
<protein>
    <recommendedName>
        <fullName evidence="2">tetraacyldisaccharide 4'-kinase</fullName>
        <ecNumber evidence="2">2.7.1.130</ecNumber>
    </recommendedName>
</protein>
<evidence type="ECO:0000256" key="2">
    <source>
        <dbReference type="ARBA" id="ARBA00012071"/>
    </source>
</evidence>
<evidence type="ECO:0000256" key="9">
    <source>
        <dbReference type="ARBA" id="ARBA00023098"/>
    </source>
</evidence>
<accession>A0A3B1CRD7</accession>
<organism evidence="10">
    <name type="scientific">hydrothermal vent metagenome</name>
    <dbReference type="NCBI Taxonomy" id="652676"/>
    <lineage>
        <taxon>unclassified sequences</taxon>
        <taxon>metagenomes</taxon>
        <taxon>ecological metagenomes</taxon>
    </lineage>
</organism>
<dbReference type="PANTHER" id="PTHR42724:SF1">
    <property type="entry name" value="TETRAACYLDISACCHARIDE 4'-KINASE, MITOCHONDRIAL-RELATED"/>
    <property type="match status" value="1"/>
</dbReference>
<evidence type="ECO:0000256" key="7">
    <source>
        <dbReference type="ARBA" id="ARBA00022777"/>
    </source>
</evidence>
<dbReference type="SUPFAM" id="SSF52540">
    <property type="entry name" value="P-loop containing nucleoside triphosphate hydrolases"/>
    <property type="match status" value="1"/>
</dbReference>
<keyword evidence="5 10" id="KW-0808">Transferase</keyword>
<dbReference type="GO" id="GO:0009245">
    <property type="term" value="P:lipid A biosynthetic process"/>
    <property type="evidence" value="ECO:0007669"/>
    <property type="project" value="UniProtKB-KW"/>
</dbReference>
<keyword evidence="8" id="KW-0067">ATP-binding</keyword>
<proteinExistence type="inferred from homology"/>
<evidence type="ECO:0000256" key="4">
    <source>
        <dbReference type="ARBA" id="ARBA00022556"/>
    </source>
</evidence>
<keyword evidence="9" id="KW-0443">Lipid metabolism</keyword>
<dbReference type="UniPathway" id="UPA00359">
    <property type="reaction ID" value="UER00482"/>
</dbReference>
<keyword evidence="6" id="KW-0547">Nucleotide-binding</keyword>
<dbReference type="GO" id="GO:0009029">
    <property type="term" value="F:lipid-A 4'-kinase activity"/>
    <property type="evidence" value="ECO:0007669"/>
    <property type="project" value="UniProtKB-EC"/>
</dbReference>
<dbReference type="AlphaFoldDB" id="A0A3B1CRD7"/>
<keyword evidence="3" id="KW-0444">Lipid biosynthesis</keyword>
<evidence type="ECO:0000256" key="8">
    <source>
        <dbReference type="ARBA" id="ARBA00022840"/>
    </source>
</evidence>
<evidence type="ECO:0000256" key="6">
    <source>
        <dbReference type="ARBA" id="ARBA00022741"/>
    </source>
</evidence>
<keyword evidence="4" id="KW-0441">Lipid A biosynthesis</keyword>
<dbReference type="GO" id="GO:0005886">
    <property type="term" value="C:plasma membrane"/>
    <property type="evidence" value="ECO:0007669"/>
    <property type="project" value="TreeGrafter"/>
</dbReference>
<dbReference type="EC" id="2.7.1.130" evidence="2"/>
<dbReference type="InterPro" id="IPR003758">
    <property type="entry name" value="LpxK"/>
</dbReference>
<sequence length="363" mass="39535">MVNFLRNRVTRVINGDEKPGLLFAPLFMCEKIYGAGVIFKNFLYETGALPTKKAPCKVICVGALTVGGAGKTPFVELLAKKLSTKKVGILSRGYGSRSGVKIHVVSDGTTLAPPPPVSADEPYMLARKLGGVPVVCAPKRIAGARELVEKFDVETIIMDDGFGHRKIERDLNILIVSAVRPFGNGRLLPAGPLREPVAEANRAEIIVISGGENVPDSEFKKTENFIRNFTAPDKYVIYAKGAITRFTNRDGKNQPTPQKPVFAFSGVAQPERFLESLNSLGVNTIEHLDFDDHHHYTASDIAQISSLAKSAGAKFLVTTEKDSARLANSLNDFGLTLLTAVYEVRITKEEDVLDKALASLYFQ</sequence>
<evidence type="ECO:0000256" key="1">
    <source>
        <dbReference type="ARBA" id="ARBA00004870"/>
    </source>
</evidence>
<dbReference type="HAMAP" id="MF_00409">
    <property type="entry name" value="LpxK"/>
    <property type="match status" value="1"/>
</dbReference>
<reference evidence="10" key="1">
    <citation type="submission" date="2018-06" db="EMBL/GenBank/DDBJ databases">
        <authorList>
            <person name="Zhirakovskaya E."/>
        </authorList>
    </citation>
    <scope>NUCLEOTIDE SEQUENCE</scope>
</reference>
<dbReference type="Pfam" id="PF02606">
    <property type="entry name" value="LpxK"/>
    <property type="match status" value="1"/>
</dbReference>
<dbReference type="InterPro" id="IPR027417">
    <property type="entry name" value="P-loop_NTPase"/>
</dbReference>
<gene>
    <name evidence="10" type="ORF">MNBD_NITROSPINAE01-1730</name>
</gene>